<dbReference type="AlphaFoldDB" id="A0A0K8P033"/>
<dbReference type="InterPro" id="IPR011990">
    <property type="entry name" value="TPR-like_helical_dom_sf"/>
</dbReference>
<evidence type="ECO:0000256" key="5">
    <source>
        <dbReference type="PROSITE-ProRule" id="PRU10141"/>
    </source>
</evidence>
<dbReference type="Gene3D" id="1.25.40.10">
    <property type="entry name" value="Tetratricopeptide repeat domain"/>
    <property type="match status" value="1"/>
</dbReference>
<reference evidence="8 9" key="2">
    <citation type="journal article" date="2016" name="Science">
        <title>A bacterium that degrades and assimilates poly(ethylene terephthalate).</title>
        <authorList>
            <person name="Yoshida S."/>
            <person name="Hiraga K."/>
            <person name="Takehana T."/>
            <person name="Taniguchi I."/>
            <person name="Yamaji H."/>
            <person name="Maeda Y."/>
            <person name="Toyohara K."/>
            <person name="Miyamoto K."/>
            <person name="Kimura Y."/>
            <person name="Oda K."/>
        </authorList>
    </citation>
    <scope>NUCLEOTIDE SEQUENCE [LARGE SCALE GENOMIC DNA]</scope>
    <source>
        <strain evidence="9">NBRC 110686 / TISTR 2288 / 201-F6</strain>
    </source>
</reference>
<dbReference type="InterPro" id="IPR008271">
    <property type="entry name" value="Ser/Thr_kinase_AS"/>
</dbReference>
<evidence type="ECO:0000256" key="4">
    <source>
        <dbReference type="ARBA" id="ARBA00022840"/>
    </source>
</evidence>
<dbReference type="GO" id="GO:0004674">
    <property type="term" value="F:protein serine/threonine kinase activity"/>
    <property type="evidence" value="ECO:0007669"/>
    <property type="project" value="TreeGrafter"/>
</dbReference>
<evidence type="ECO:0000256" key="2">
    <source>
        <dbReference type="ARBA" id="ARBA00022741"/>
    </source>
</evidence>
<evidence type="ECO:0000256" key="6">
    <source>
        <dbReference type="SAM" id="MobiDB-lite"/>
    </source>
</evidence>
<dbReference type="PROSITE" id="PS50011">
    <property type="entry name" value="PROTEIN_KINASE_DOM"/>
    <property type="match status" value="1"/>
</dbReference>
<dbReference type="Proteomes" id="UP000037660">
    <property type="component" value="Unassembled WGS sequence"/>
</dbReference>
<keyword evidence="9" id="KW-1185">Reference proteome</keyword>
<dbReference type="Gene3D" id="3.30.200.20">
    <property type="entry name" value="Phosphorylase Kinase, domain 1"/>
    <property type="match status" value="1"/>
</dbReference>
<dbReference type="RefSeq" id="WP_054020009.1">
    <property type="nucleotide sequence ID" value="NZ_BBYR01000030.1"/>
</dbReference>
<dbReference type="InterPro" id="IPR017441">
    <property type="entry name" value="Protein_kinase_ATP_BS"/>
</dbReference>
<dbReference type="PROSITE" id="PS00108">
    <property type="entry name" value="PROTEIN_KINASE_ST"/>
    <property type="match status" value="1"/>
</dbReference>
<dbReference type="InterPro" id="IPR000719">
    <property type="entry name" value="Prot_kinase_dom"/>
</dbReference>
<organism evidence="8 9">
    <name type="scientific">Piscinibacter sakaiensis</name>
    <name type="common">Ideonella sakaiensis</name>
    <dbReference type="NCBI Taxonomy" id="1547922"/>
    <lineage>
        <taxon>Bacteria</taxon>
        <taxon>Pseudomonadati</taxon>
        <taxon>Pseudomonadota</taxon>
        <taxon>Betaproteobacteria</taxon>
        <taxon>Burkholderiales</taxon>
        <taxon>Sphaerotilaceae</taxon>
        <taxon>Piscinibacter</taxon>
    </lineage>
</organism>
<dbReference type="InterPro" id="IPR011009">
    <property type="entry name" value="Kinase-like_dom_sf"/>
</dbReference>
<dbReference type="SUPFAM" id="SSF48452">
    <property type="entry name" value="TPR-like"/>
    <property type="match status" value="2"/>
</dbReference>
<dbReference type="SUPFAM" id="SSF56112">
    <property type="entry name" value="Protein kinase-like (PK-like)"/>
    <property type="match status" value="1"/>
</dbReference>
<accession>A0A0K8P033</accession>
<evidence type="ECO:0000313" key="8">
    <source>
        <dbReference type="EMBL" id="GAP35988.1"/>
    </source>
</evidence>
<name>A0A0K8P033_PISS1</name>
<dbReference type="CDD" id="cd14014">
    <property type="entry name" value="STKc_PknB_like"/>
    <property type="match status" value="1"/>
</dbReference>
<proteinExistence type="predicted"/>
<protein>
    <recommendedName>
        <fullName evidence="7">Protein kinase domain-containing protein</fullName>
    </recommendedName>
</protein>
<feature type="domain" description="Protein kinase" evidence="7">
    <location>
        <begin position="84"/>
        <end position="380"/>
    </location>
</feature>
<sequence length="929" mass="99207">MPLPAPELWQRLSPRLDELLDLEPARRPQRLAEIAAQEPDLAAELARLLDEEAIARADAVLQQPPPHPPPEDGAGLVGLRIGAWRLEAPIGQGGSGSVWRARRCDGRVEGVAAVKLLHLSWLGHGAAERFRREGAILARLTHPHIARLLDAGVSDGGQPYLVLELVDGEPIDRRCDRLRMDVDARLRCFLDVLGAVAHAHRHLVVHRDIKPANVMLGDDGLVKLLDFGIAKLLEDEGEGSTALTRAAGTVLTPDYAAPEQIAGGPISTATDIYALGVLLYQLLGGTHPTGGATATGPARLRAIAEVEPPRLSRVLRGADAAQAAAIAAARGSTPERLGRRLGGDLDTIVARMLRKRPAERYASVDAVAEDLRRHLAHLPVEARPDTWRYRAGKFVRRHRVPVAAAALVGASLLAGLAGTLSQAARARHQGELARVERDRALRELDQARAANEFIGDVLTEGSRRPNPTSGAQLDRAARLLAQQFDETPALKLRLGLMLGTMYGELRENAKARAVLDEAAELGRRRPEATDPGDRAEVDCLRHALAGDLARLEAVIAALPEHPAPEAGERGSSDATDQRATRAVCLTRRSVLLRQAGRLREAEADARAAIGLLGQPKPGRQLAAIHARRELASAVGNQGDNAGAAADWRTLLSELDRYGRSQSVYAARAWNNLATRLANAGQELESLAAQQRAVEIWTELQGEAQVDPQLWSNMSIGLERLDRHEEAAAAQARALAGLGPDSSFAVRHAVLLNGLNQACRRGPLAECHRLAAPLDDLLRQQPPGPTLNEALRRLVQAEVARADGRRRDEREALRDAVRLTAAATVRTTLLPSAATRLARVEFELGDAAAGLAAARQAEAAAAALARGFPASARVGLAQLERGRIEVASGALEAGRATLGEALRQLVATQGEASSAAREAQAALAALPPPP</sequence>
<dbReference type="Pfam" id="PF00069">
    <property type="entry name" value="Pkinase"/>
    <property type="match status" value="1"/>
</dbReference>
<reference evidence="9" key="1">
    <citation type="submission" date="2015-07" db="EMBL/GenBank/DDBJ databases">
        <title>Discovery of a poly(ethylene terephthalate assimilation.</title>
        <authorList>
            <person name="Yoshida S."/>
            <person name="Hiraga K."/>
            <person name="Takehana T."/>
            <person name="Taniguchi I."/>
            <person name="Yamaji H."/>
            <person name="Maeda Y."/>
            <person name="Toyohara K."/>
            <person name="Miyamoto K."/>
            <person name="Kimura Y."/>
            <person name="Oda K."/>
        </authorList>
    </citation>
    <scope>NUCLEOTIDE SEQUENCE [LARGE SCALE GENOMIC DNA]</scope>
    <source>
        <strain evidence="9">NBRC 110686 / TISTR 2288 / 201-F6</strain>
    </source>
</reference>
<gene>
    <name evidence="8" type="ORF">ISF6_1828</name>
</gene>
<comment type="caution">
    <text evidence="8">The sequence shown here is derived from an EMBL/GenBank/DDBJ whole genome shotgun (WGS) entry which is preliminary data.</text>
</comment>
<dbReference type="GO" id="GO:0005524">
    <property type="term" value="F:ATP binding"/>
    <property type="evidence" value="ECO:0007669"/>
    <property type="project" value="UniProtKB-UniRule"/>
</dbReference>
<dbReference type="PANTHER" id="PTHR43289:SF34">
    <property type="entry name" value="SERINE_THREONINE-PROTEIN KINASE YBDM-RELATED"/>
    <property type="match status" value="1"/>
</dbReference>
<evidence type="ECO:0000313" key="9">
    <source>
        <dbReference type="Proteomes" id="UP000037660"/>
    </source>
</evidence>
<dbReference type="PROSITE" id="PS00107">
    <property type="entry name" value="PROTEIN_KINASE_ATP"/>
    <property type="match status" value="1"/>
</dbReference>
<feature type="compositionally biased region" description="Basic and acidic residues" evidence="6">
    <location>
        <begin position="562"/>
        <end position="579"/>
    </location>
</feature>
<dbReference type="Gene3D" id="1.10.510.10">
    <property type="entry name" value="Transferase(Phosphotransferase) domain 1"/>
    <property type="match status" value="1"/>
</dbReference>
<dbReference type="STRING" id="1547922.ISF6_1828"/>
<keyword evidence="4 5" id="KW-0067">ATP-binding</keyword>
<keyword evidence="3" id="KW-0418">Kinase</keyword>
<dbReference type="SMART" id="SM00220">
    <property type="entry name" value="S_TKc"/>
    <property type="match status" value="1"/>
</dbReference>
<dbReference type="OrthoDB" id="9801841at2"/>
<evidence type="ECO:0000259" key="7">
    <source>
        <dbReference type="PROSITE" id="PS50011"/>
    </source>
</evidence>
<evidence type="ECO:0000256" key="1">
    <source>
        <dbReference type="ARBA" id="ARBA00022679"/>
    </source>
</evidence>
<feature type="region of interest" description="Disordered" evidence="6">
    <location>
        <begin position="560"/>
        <end position="579"/>
    </location>
</feature>
<feature type="binding site" evidence="5">
    <location>
        <position position="115"/>
    </location>
    <ligand>
        <name>ATP</name>
        <dbReference type="ChEBI" id="CHEBI:30616"/>
    </ligand>
</feature>
<evidence type="ECO:0000256" key="3">
    <source>
        <dbReference type="ARBA" id="ARBA00022777"/>
    </source>
</evidence>
<keyword evidence="1" id="KW-0808">Transferase</keyword>
<dbReference type="PANTHER" id="PTHR43289">
    <property type="entry name" value="MITOGEN-ACTIVATED PROTEIN KINASE KINASE KINASE 20-RELATED"/>
    <property type="match status" value="1"/>
</dbReference>
<keyword evidence="2 5" id="KW-0547">Nucleotide-binding</keyword>
<dbReference type="EMBL" id="BBYR01000030">
    <property type="protein sequence ID" value="GAP35988.1"/>
    <property type="molecule type" value="Genomic_DNA"/>
</dbReference>